<accession>A0A094IWE1</accession>
<evidence type="ECO:0000256" key="1">
    <source>
        <dbReference type="SAM" id="SignalP"/>
    </source>
</evidence>
<gene>
    <name evidence="2" type="ORF">IDSA_04835</name>
</gene>
<dbReference type="EMBL" id="JPER01000001">
    <property type="protein sequence ID" value="KFZ32005.1"/>
    <property type="molecule type" value="Genomic_DNA"/>
</dbReference>
<sequence length="320" mass="36589">MLLTFLRGIWLTLTLVLISPPSFAAQTDCADSSFPLYYAFADKSKGLHVEGLAPDTKSQEQISHELFDLVDQLYTQVVACPDRRLPRLFSQTVDFLFLTNKSQDLLKIYEAFIKNAYLTDSQKAEYSDNLFQMHWQTRNFSELERIKSSFPVSEHAISHYPLVLSSDTLDTHMLLKSRVTPETDIEVSSYDLDEESLQVVAVIDLSCGFSRTLLETLQEDPSLFDSVKNITFVFPQASFASPRDVARLSNDIGNMKFAIINNEKAWPTDIYFHEFPMFYFLHNNQVVHRISGWPSEEQAKVIADAYTKVQLDIGLTNTIR</sequence>
<proteinExistence type="predicted"/>
<dbReference type="STRING" id="435908.IDSA_04835"/>
<dbReference type="RefSeq" id="WP_034774648.1">
    <property type="nucleotide sequence ID" value="NZ_JPER01000001.1"/>
</dbReference>
<reference evidence="2 3" key="1">
    <citation type="submission" date="2014-06" db="EMBL/GenBank/DDBJ databases">
        <title>The draft genome sequence of Idiomarina salinarum ISL-52.</title>
        <authorList>
            <person name="Du J."/>
            <person name="Shao Z."/>
        </authorList>
    </citation>
    <scope>NUCLEOTIDE SEQUENCE [LARGE SCALE GENOMIC DNA]</scope>
    <source>
        <strain evidence="2 3">ISL-52</strain>
    </source>
</reference>
<evidence type="ECO:0000313" key="2">
    <source>
        <dbReference type="EMBL" id="KFZ32005.1"/>
    </source>
</evidence>
<evidence type="ECO:0008006" key="4">
    <source>
        <dbReference type="Google" id="ProtNLM"/>
    </source>
</evidence>
<dbReference type="OrthoDB" id="6053168at2"/>
<dbReference type="Proteomes" id="UP000054363">
    <property type="component" value="Unassembled WGS sequence"/>
</dbReference>
<comment type="caution">
    <text evidence="2">The sequence shown here is derived from an EMBL/GenBank/DDBJ whole genome shotgun (WGS) entry which is preliminary data.</text>
</comment>
<feature type="chain" id="PRO_5001905560" description="Thioredoxin domain-containing protein" evidence="1">
    <location>
        <begin position="25"/>
        <end position="320"/>
    </location>
</feature>
<feature type="signal peptide" evidence="1">
    <location>
        <begin position="1"/>
        <end position="24"/>
    </location>
</feature>
<protein>
    <recommendedName>
        <fullName evidence="4">Thioredoxin domain-containing protein</fullName>
    </recommendedName>
</protein>
<dbReference type="AlphaFoldDB" id="A0A094IWE1"/>
<name>A0A094IWE1_9GAMM</name>
<keyword evidence="3" id="KW-1185">Reference proteome</keyword>
<keyword evidence="1" id="KW-0732">Signal</keyword>
<evidence type="ECO:0000313" key="3">
    <source>
        <dbReference type="Proteomes" id="UP000054363"/>
    </source>
</evidence>
<organism evidence="2 3">
    <name type="scientific">Pseudidiomarina salinarum</name>
    <dbReference type="NCBI Taxonomy" id="435908"/>
    <lineage>
        <taxon>Bacteria</taxon>
        <taxon>Pseudomonadati</taxon>
        <taxon>Pseudomonadota</taxon>
        <taxon>Gammaproteobacteria</taxon>
        <taxon>Alteromonadales</taxon>
        <taxon>Idiomarinaceae</taxon>
        <taxon>Pseudidiomarina</taxon>
    </lineage>
</organism>